<protein>
    <submittedName>
        <fullName evidence="1">Uncharacterized protein</fullName>
    </submittedName>
</protein>
<reference evidence="1 2" key="1">
    <citation type="submission" date="2021-01" db="EMBL/GenBank/DDBJ databases">
        <title>Belnapia mucosa sp. nov. and Belnapia arida sp. nov., isolated from the Tabernas Desert (Almeria, Spain).</title>
        <authorList>
            <person name="Molina-Menor E."/>
            <person name="Vidal-Verdu A."/>
            <person name="Calonge A."/>
            <person name="Satari L."/>
            <person name="Pereto J."/>
            <person name="Porcar M."/>
        </authorList>
    </citation>
    <scope>NUCLEOTIDE SEQUENCE [LARGE SCALE GENOMIC DNA]</scope>
    <source>
        <strain evidence="1 2">T18</strain>
    </source>
</reference>
<evidence type="ECO:0000313" key="1">
    <source>
        <dbReference type="EMBL" id="MBL6082482.1"/>
    </source>
</evidence>
<name>A0ABS1UCS0_9PROT</name>
<dbReference type="RefSeq" id="WP_202835794.1">
    <property type="nucleotide sequence ID" value="NZ_JAETWB010000073.1"/>
</dbReference>
<evidence type="ECO:0000313" key="2">
    <source>
        <dbReference type="Proteomes" id="UP000660885"/>
    </source>
</evidence>
<organism evidence="1 2">
    <name type="scientific">Belnapia arida</name>
    <dbReference type="NCBI Taxonomy" id="2804533"/>
    <lineage>
        <taxon>Bacteria</taxon>
        <taxon>Pseudomonadati</taxon>
        <taxon>Pseudomonadota</taxon>
        <taxon>Alphaproteobacteria</taxon>
        <taxon>Acetobacterales</taxon>
        <taxon>Roseomonadaceae</taxon>
        <taxon>Belnapia</taxon>
    </lineage>
</organism>
<dbReference type="Proteomes" id="UP000660885">
    <property type="component" value="Unassembled WGS sequence"/>
</dbReference>
<sequence>MPRLHILSGAPCSFAVMVALSESDAVPEALMRPGSANALLTHDPGMSWTDRRGEALARATIEAGGAVAFAFVTLGDAMACHRRIAGGRPQ</sequence>
<comment type="caution">
    <text evidence="1">The sequence shown here is derived from an EMBL/GenBank/DDBJ whole genome shotgun (WGS) entry which is preliminary data.</text>
</comment>
<gene>
    <name evidence="1" type="ORF">JMJ56_31440</name>
</gene>
<keyword evidence="2" id="KW-1185">Reference proteome</keyword>
<proteinExistence type="predicted"/>
<dbReference type="EMBL" id="JAETWB010000073">
    <property type="protein sequence ID" value="MBL6082482.1"/>
    <property type="molecule type" value="Genomic_DNA"/>
</dbReference>
<accession>A0ABS1UCS0</accession>